<keyword evidence="3" id="KW-1185">Reference proteome</keyword>
<evidence type="ECO:0000313" key="3">
    <source>
        <dbReference type="Proteomes" id="UP000290407"/>
    </source>
</evidence>
<accession>A0A4Q2UJF4</accession>
<proteinExistence type="predicted"/>
<evidence type="ECO:0000313" key="2">
    <source>
        <dbReference type="EMBL" id="RYC66889.1"/>
    </source>
</evidence>
<keyword evidence="1" id="KW-0472">Membrane</keyword>
<feature type="transmembrane region" description="Helical" evidence="1">
    <location>
        <begin position="73"/>
        <end position="99"/>
    </location>
</feature>
<evidence type="ECO:0000256" key="1">
    <source>
        <dbReference type="SAM" id="Phobius"/>
    </source>
</evidence>
<comment type="caution">
    <text evidence="2">The sequence shown here is derived from an EMBL/GenBank/DDBJ whole genome shotgun (WGS) entry which is preliminary data.</text>
</comment>
<feature type="transmembrane region" description="Helical" evidence="1">
    <location>
        <begin position="6"/>
        <end position="25"/>
    </location>
</feature>
<keyword evidence="1" id="KW-1133">Transmembrane helix</keyword>
<name>A0A4Q2UJF4_9BACT</name>
<evidence type="ECO:0008006" key="4">
    <source>
        <dbReference type="Google" id="ProtNLM"/>
    </source>
</evidence>
<feature type="transmembrane region" description="Helical" evidence="1">
    <location>
        <begin position="106"/>
        <end position="122"/>
    </location>
</feature>
<keyword evidence="1" id="KW-0812">Transmembrane</keyword>
<reference evidence="2 3" key="1">
    <citation type="submission" date="2019-01" db="EMBL/GenBank/DDBJ databases">
        <title>Spirosoma flava sp. nov., a propanil-degrading bacterium isolated from herbicide-contaminated soil.</title>
        <authorList>
            <person name="Zhang L."/>
            <person name="Jiang J.-D."/>
        </authorList>
    </citation>
    <scope>NUCLEOTIDE SEQUENCE [LARGE SCALE GENOMIC DNA]</scope>
    <source>
        <strain evidence="2 3">TY50</strain>
    </source>
</reference>
<dbReference type="AlphaFoldDB" id="A0A4Q2UJF4"/>
<sequence length="168" mass="18520">MKTLDTLLLVAYFVVNGFAVVQVIGSYRWPTVTRLVFCLLFLAAALVNTRTALNTPWVYQNYADYAIPLYSRFILGGFEPIITPMVLSIAVGQVGVAAAMFMKRRWFRLGCAGGIVFCMAISPLGLGAAFPATLLMALAFYRLLSHDKREPATRSDHRPIKSPRTAAV</sequence>
<organism evidence="2 3">
    <name type="scientific">Spirosoma sordidisoli</name>
    <dbReference type="NCBI Taxonomy" id="2502893"/>
    <lineage>
        <taxon>Bacteria</taxon>
        <taxon>Pseudomonadati</taxon>
        <taxon>Bacteroidota</taxon>
        <taxon>Cytophagia</taxon>
        <taxon>Cytophagales</taxon>
        <taxon>Cytophagaceae</taxon>
        <taxon>Spirosoma</taxon>
    </lineage>
</organism>
<dbReference type="Proteomes" id="UP000290407">
    <property type="component" value="Unassembled WGS sequence"/>
</dbReference>
<dbReference type="RefSeq" id="WP_129606006.1">
    <property type="nucleotide sequence ID" value="NZ_SBLB01000011.1"/>
</dbReference>
<dbReference type="EMBL" id="SBLB01000011">
    <property type="protein sequence ID" value="RYC66889.1"/>
    <property type="molecule type" value="Genomic_DNA"/>
</dbReference>
<feature type="transmembrane region" description="Helical" evidence="1">
    <location>
        <begin position="32"/>
        <end position="53"/>
    </location>
</feature>
<gene>
    <name evidence="2" type="ORF">EQG79_27700</name>
</gene>
<protein>
    <recommendedName>
        <fullName evidence="4">DoxX family protein</fullName>
    </recommendedName>
</protein>